<keyword evidence="2" id="KW-0813">Transport</keyword>
<dbReference type="GO" id="GO:0009312">
    <property type="term" value="P:oligosaccharide biosynthetic process"/>
    <property type="evidence" value="ECO:0007669"/>
    <property type="project" value="TreeGrafter"/>
</dbReference>
<evidence type="ECO:0000256" key="3">
    <source>
        <dbReference type="ARBA" id="ARBA00022692"/>
    </source>
</evidence>
<feature type="transmembrane region" description="Helical" evidence="9">
    <location>
        <begin position="99"/>
        <end position="119"/>
    </location>
</feature>
<dbReference type="Pfam" id="PF10171">
    <property type="entry name" value="Tim29"/>
    <property type="match status" value="1"/>
</dbReference>
<reference evidence="12" key="1">
    <citation type="submission" date="2016-06" db="UniProtKB">
        <authorList>
            <consortium name="WormBaseParasite"/>
        </authorList>
    </citation>
    <scope>IDENTIFICATION</scope>
</reference>
<keyword evidence="11" id="KW-1185">Reference proteome</keyword>
<keyword evidence="6 9" id="KW-0472">Membrane</keyword>
<dbReference type="InterPro" id="IPR006603">
    <property type="entry name" value="PQ-loop_rpt"/>
</dbReference>
<keyword evidence="3 9" id="KW-0812">Transmembrane</keyword>
<dbReference type="Proteomes" id="UP000050794">
    <property type="component" value="Unassembled WGS sequence"/>
</dbReference>
<keyword evidence="5 9" id="KW-1133">Transmembrane helix</keyword>
<evidence type="ECO:0000313" key="10">
    <source>
        <dbReference type="EMBL" id="VDM41421.1"/>
    </source>
</evidence>
<feature type="transmembrane region" description="Helical" evidence="9">
    <location>
        <begin position="170"/>
        <end position="190"/>
    </location>
</feature>
<dbReference type="InterPro" id="IPR019322">
    <property type="entry name" value="TIMM29"/>
</dbReference>
<keyword evidence="4" id="KW-0677">Repeat</keyword>
<dbReference type="Gene3D" id="1.20.1280.290">
    <property type="match status" value="2"/>
</dbReference>
<evidence type="ECO:0000313" key="11">
    <source>
        <dbReference type="Proteomes" id="UP000050794"/>
    </source>
</evidence>
<dbReference type="PANTHER" id="PTHR12226:SF2">
    <property type="entry name" value="MANNOSE-P-DOLICHOL UTILIZATION DEFECT 1 PROTEIN"/>
    <property type="match status" value="1"/>
</dbReference>
<evidence type="ECO:0000256" key="7">
    <source>
        <dbReference type="ARBA" id="ARBA00038475"/>
    </source>
</evidence>
<dbReference type="AlphaFoldDB" id="A0A183UNN0"/>
<evidence type="ECO:0000256" key="5">
    <source>
        <dbReference type="ARBA" id="ARBA00022989"/>
    </source>
</evidence>
<organism evidence="11 12">
    <name type="scientific">Toxocara canis</name>
    <name type="common">Canine roundworm</name>
    <dbReference type="NCBI Taxonomy" id="6265"/>
    <lineage>
        <taxon>Eukaryota</taxon>
        <taxon>Metazoa</taxon>
        <taxon>Ecdysozoa</taxon>
        <taxon>Nematoda</taxon>
        <taxon>Chromadorea</taxon>
        <taxon>Rhabditida</taxon>
        <taxon>Spirurina</taxon>
        <taxon>Ascaridomorpha</taxon>
        <taxon>Ascaridoidea</taxon>
        <taxon>Toxocaridae</taxon>
        <taxon>Toxocara</taxon>
    </lineage>
</organism>
<name>A0A183UNN0_TOXCA</name>
<feature type="transmembrane region" description="Helical" evidence="9">
    <location>
        <begin position="202"/>
        <end position="221"/>
    </location>
</feature>
<dbReference type="EMBL" id="UYWY01020387">
    <property type="protein sequence ID" value="VDM41421.1"/>
    <property type="molecule type" value="Genomic_DNA"/>
</dbReference>
<evidence type="ECO:0000313" key="12">
    <source>
        <dbReference type="WBParaSite" id="TCNE_0001010001-mRNA-1"/>
    </source>
</evidence>
<evidence type="ECO:0000256" key="1">
    <source>
        <dbReference type="ARBA" id="ARBA00004141"/>
    </source>
</evidence>
<feature type="transmembrane region" description="Helical" evidence="9">
    <location>
        <begin position="233"/>
        <end position="254"/>
    </location>
</feature>
<gene>
    <name evidence="10" type="ORF">TCNE_LOCUS10100</name>
</gene>
<evidence type="ECO:0000256" key="4">
    <source>
        <dbReference type="ARBA" id="ARBA00022737"/>
    </source>
</evidence>
<evidence type="ECO:0000256" key="9">
    <source>
        <dbReference type="SAM" id="Phobius"/>
    </source>
</evidence>
<dbReference type="WBParaSite" id="TCNE_0001010001-mRNA-1">
    <property type="protein sequence ID" value="TCNE_0001010001-mRNA-1"/>
    <property type="gene ID" value="TCNE_0001010001"/>
</dbReference>
<proteinExistence type="inferred from homology"/>
<feature type="transmembrane region" description="Helical" evidence="9">
    <location>
        <begin position="60"/>
        <end position="78"/>
    </location>
</feature>
<comment type="subcellular location">
    <subcellularLocation>
        <location evidence="1">Membrane</location>
        <topology evidence="1">Multi-pass membrane protein</topology>
    </subcellularLocation>
</comment>
<feature type="transmembrane region" description="Helical" evidence="9">
    <location>
        <begin position="147"/>
        <end position="164"/>
    </location>
</feature>
<evidence type="ECO:0000256" key="6">
    <source>
        <dbReference type="ARBA" id="ARBA00023136"/>
    </source>
</evidence>
<sequence>MVASEVYRKLDHMLHYMFPNNCYNEMLIKLNVFDLKCEQNDNLIVLLSYRRFAADCSSLVLSRLLGLAVTAGSLMLFVPQIIKIQVARSGAGISLPSQLLGLLSCFATAAYSYASNFVFSQWGDSLFVAIQMAIIIMQILYFSTFSAYAFAFLAFCWAVTFAVIGNYIPFAVLAALQAVTIPLVVVSKFLQIHANFHDGSTGQLSLISVGLQFGGCIARVFTSVKETGDALVIGMYVISTIMNGIILAQIFWYWNADAKKQKKHYSAFRGTLLGMGRISALTRRFSLRFLEYWKNIGSDYKAVCIDIISDSKKKPLKSAAIGAALAALAYAYKTNPNERDMLNTLTERRQAMVLLPNSIHNAESDRALTSRTLYLNQHRLEHIDCYFFSLALRRPHDKHVQVYHSQDPNLRNSWWRDLWGSIVDVGAFGRWYYLNRSFENYDINEDEFIEHTNDSTS</sequence>
<reference evidence="10 11" key="2">
    <citation type="submission" date="2018-11" db="EMBL/GenBank/DDBJ databases">
        <authorList>
            <consortium name="Pathogen Informatics"/>
        </authorList>
    </citation>
    <scope>NUCLEOTIDE SEQUENCE [LARGE SCALE GENOMIC DNA]</scope>
</reference>
<evidence type="ECO:0000256" key="2">
    <source>
        <dbReference type="ARBA" id="ARBA00022448"/>
    </source>
</evidence>
<dbReference type="Pfam" id="PF04193">
    <property type="entry name" value="PQ-loop"/>
    <property type="match status" value="2"/>
</dbReference>
<dbReference type="FunFam" id="1.20.1280.290:FF:000006">
    <property type="entry name" value="mannose-P-dolichol utilization defect 1 protein"/>
    <property type="match status" value="1"/>
</dbReference>
<dbReference type="GO" id="GO:0042721">
    <property type="term" value="C:TIM22 mitochondrial import inner membrane insertion complex"/>
    <property type="evidence" value="ECO:0007669"/>
    <property type="project" value="InterPro"/>
</dbReference>
<accession>A0A183UNN0</accession>
<dbReference type="InterPro" id="IPR016817">
    <property type="entry name" value="MannP-dilichol_defect-1"/>
</dbReference>
<comment type="similarity">
    <text evidence="7">Belongs to the MPDU1 (TC 2.A.43.3) family.</text>
</comment>
<evidence type="ECO:0000256" key="8">
    <source>
        <dbReference type="ARBA" id="ARBA00067517"/>
    </source>
</evidence>
<dbReference type="SMART" id="SM00679">
    <property type="entry name" value="CTNS"/>
    <property type="match status" value="2"/>
</dbReference>
<dbReference type="PANTHER" id="PTHR12226">
    <property type="entry name" value="MANNOSE-P-DOLICHOL UTILIZATION DEFECT 1 LEC35 -RELATED"/>
    <property type="match status" value="1"/>
</dbReference>
<protein>
    <recommendedName>
        <fullName evidence="8">Mannose-P-dolichol utilization defect 1 protein homolog</fullName>
    </recommendedName>
</protein>